<keyword evidence="3" id="KW-1185">Reference proteome</keyword>
<proteinExistence type="predicted"/>
<dbReference type="STRING" id="1513793.SAMN06296036_12039"/>
<feature type="region of interest" description="Disordered" evidence="1">
    <location>
        <begin position="155"/>
        <end position="242"/>
    </location>
</feature>
<evidence type="ECO:0000256" key="1">
    <source>
        <dbReference type="SAM" id="MobiDB-lite"/>
    </source>
</evidence>
<sequence length="377" mass="42668">MLRMFLAVLISWSWSARGQLKESTAPIWRGEEFKLNEGGIFFKLVPSRGLIKQGAGQSELKLIHTASLKVYKLDYHIVKDLKAAVKIWRLPVGEYRIAQLTVSTSRGSYQFKGPSQDTIQLGARKINNGGRWFAIERKNKQLLLVLKNPKVGVKPADGTGGIAIPKLPSQAGKASIKPQALPSQSKSPTPPPRLPSSRNPPKQKPLPIATPLPRGGQIPPKQAQGVAKPAQEKTEFQSPTSKKMLPKIVLPSQQSQRQYQDIRATYTVKQTIAMFYKIDLKRNNRFAPKFRKVIQENDANLRKCYITRLEDKHNLKGFIQFKFLYSRKDKAFRTLKVVKQTLNDPKMVECLYWEVAGLTFAVRKDMLGDLKFTFSTR</sequence>
<dbReference type="AlphaFoldDB" id="A0A1Y6CKI6"/>
<gene>
    <name evidence="2" type="ORF">SAMN06296036_12039</name>
</gene>
<evidence type="ECO:0000313" key="2">
    <source>
        <dbReference type="EMBL" id="SMF59785.1"/>
    </source>
</evidence>
<reference evidence="3" key="1">
    <citation type="submission" date="2017-04" db="EMBL/GenBank/DDBJ databases">
        <authorList>
            <person name="Varghese N."/>
            <person name="Submissions S."/>
        </authorList>
    </citation>
    <scope>NUCLEOTIDE SEQUENCE [LARGE SCALE GENOMIC DNA]</scope>
    <source>
        <strain evidence="3">RKEM611</strain>
    </source>
</reference>
<evidence type="ECO:0000313" key="3">
    <source>
        <dbReference type="Proteomes" id="UP000192907"/>
    </source>
</evidence>
<dbReference type="RefSeq" id="WP_132322931.1">
    <property type="nucleotide sequence ID" value="NZ_FWZT01000020.1"/>
</dbReference>
<dbReference type="EMBL" id="FWZT01000020">
    <property type="protein sequence ID" value="SMF59785.1"/>
    <property type="molecule type" value="Genomic_DNA"/>
</dbReference>
<accession>A0A1Y6CKI6</accession>
<name>A0A1Y6CKI6_9BACT</name>
<protein>
    <submittedName>
        <fullName evidence="2">Uncharacterized protein</fullName>
    </submittedName>
</protein>
<dbReference type="Proteomes" id="UP000192907">
    <property type="component" value="Unassembled WGS sequence"/>
</dbReference>
<dbReference type="OrthoDB" id="5312954at2"/>
<organism evidence="2 3">
    <name type="scientific">Pseudobacteriovorax antillogorgiicola</name>
    <dbReference type="NCBI Taxonomy" id="1513793"/>
    <lineage>
        <taxon>Bacteria</taxon>
        <taxon>Pseudomonadati</taxon>
        <taxon>Bdellovibrionota</taxon>
        <taxon>Oligoflexia</taxon>
        <taxon>Oligoflexales</taxon>
        <taxon>Pseudobacteriovoracaceae</taxon>
        <taxon>Pseudobacteriovorax</taxon>
    </lineage>
</organism>